<keyword evidence="3" id="KW-1185">Reference proteome</keyword>
<sequence>FSPPIQYANPKSTPTVEPAASVEPLSLPSGASLLLGNVATSFSCENLPYGYYADVDNRCFVFHICNPTLFEDGTVKPYHYSFICGEGAVFDQNKMTCVHLSAAIPCGDSPNFYFRSSAFGLPHEKL</sequence>
<dbReference type="InterPro" id="IPR036508">
    <property type="entry name" value="Chitin-bd_dom_sf"/>
</dbReference>
<feature type="non-terminal residue" evidence="2">
    <location>
        <position position="1"/>
    </location>
</feature>
<dbReference type="AlphaFoldDB" id="A0AAV2PK34"/>
<dbReference type="GO" id="GO:0008061">
    <property type="term" value="F:chitin binding"/>
    <property type="evidence" value="ECO:0007669"/>
    <property type="project" value="InterPro"/>
</dbReference>
<dbReference type="SUPFAM" id="SSF57625">
    <property type="entry name" value="Invertebrate chitin-binding proteins"/>
    <property type="match status" value="1"/>
</dbReference>
<dbReference type="GO" id="GO:0005576">
    <property type="term" value="C:extracellular region"/>
    <property type="evidence" value="ECO:0007669"/>
    <property type="project" value="InterPro"/>
</dbReference>
<organism evidence="2 3">
    <name type="scientific">Meganyctiphanes norvegica</name>
    <name type="common">Northern krill</name>
    <name type="synonym">Thysanopoda norvegica</name>
    <dbReference type="NCBI Taxonomy" id="48144"/>
    <lineage>
        <taxon>Eukaryota</taxon>
        <taxon>Metazoa</taxon>
        <taxon>Ecdysozoa</taxon>
        <taxon>Arthropoda</taxon>
        <taxon>Crustacea</taxon>
        <taxon>Multicrustacea</taxon>
        <taxon>Malacostraca</taxon>
        <taxon>Eumalacostraca</taxon>
        <taxon>Eucarida</taxon>
        <taxon>Euphausiacea</taxon>
        <taxon>Euphausiidae</taxon>
        <taxon>Meganyctiphanes</taxon>
    </lineage>
</organism>
<feature type="domain" description="Chitin-binding type-2" evidence="1">
    <location>
        <begin position="41"/>
        <end position="108"/>
    </location>
</feature>
<dbReference type="PROSITE" id="PS50940">
    <property type="entry name" value="CHIT_BIND_II"/>
    <property type="match status" value="1"/>
</dbReference>
<dbReference type="PANTHER" id="PTHR22933">
    <property type="entry name" value="FI18007P1-RELATED"/>
    <property type="match status" value="1"/>
</dbReference>
<protein>
    <recommendedName>
        <fullName evidence="1">Chitin-binding type-2 domain-containing protein</fullName>
    </recommendedName>
</protein>
<evidence type="ECO:0000313" key="3">
    <source>
        <dbReference type="Proteomes" id="UP001497623"/>
    </source>
</evidence>
<proteinExistence type="predicted"/>
<evidence type="ECO:0000313" key="2">
    <source>
        <dbReference type="EMBL" id="CAL4060754.1"/>
    </source>
</evidence>
<gene>
    <name evidence="2" type="ORF">MNOR_LOCUS1539</name>
</gene>
<comment type="caution">
    <text evidence="2">The sequence shown here is derived from an EMBL/GenBank/DDBJ whole genome shotgun (WGS) entry which is preliminary data.</text>
</comment>
<dbReference type="PANTHER" id="PTHR22933:SF43">
    <property type="entry name" value="LP10131P"/>
    <property type="match status" value="1"/>
</dbReference>
<dbReference type="Proteomes" id="UP001497623">
    <property type="component" value="Unassembled WGS sequence"/>
</dbReference>
<accession>A0AAV2PK34</accession>
<dbReference type="SMART" id="SM00494">
    <property type="entry name" value="ChtBD2"/>
    <property type="match status" value="1"/>
</dbReference>
<dbReference type="Pfam" id="PF01607">
    <property type="entry name" value="CBM_14"/>
    <property type="match status" value="1"/>
</dbReference>
<dbReference type="InterPro" id="IPR002557">
    <property type="entry name" value="Chitin-bd_dom"/>
</dbReference>
<reference evidence="2 3" key="1">
    <citation type="submission" date="2024-05" db="EMBL/GenBank/DDBJ databases">
        <authorList>
            <person name="Wallberg A."/>
        </authorList>
    </citation>
    <scope>NUCLEOTIDE SEQUENCE [LARGE SCALE GENOMIC DNA]</scope>
</reference>
<dbReference type="InterPro" id="IPR052976">
    <property type="entry name" value="Scoloptoxin-like"/>
</dbReference>
<name>A0AAV2PK34_MEGNR</name>
<dbReference type="EMBL" id="CAXKWB010000409">
    <property type="protein sequence ID" value="CAL4060754.1"/>
    <property type="molecule type" value="Genomic_DNA"/>
</dbReference>
<evidence type="ECO:0000259" key="1">
    <source>
        <dbReference type="PROSITE" id="PS50940"/>
    </source>
</evidence>